<dbReference type="AlphaFoldDB" id="A0AAX4ET81"/>
<dbReference type="EMBL" id="CP136339">
    <property type="protein sequence ID" value="WOA50688.1"/>
    <property type="molecule type" value="Genomic_DNA"/>
</dbReference>
<organism evidence="1 2">
    <name type="scientific">Dickeya solani</name>
    <dbReference type="NCBI Taxonomy" id="1089444"/>
    <lineage>
        <taxon>Bacteria</taxon>
        <taxon>Pseudomonadati</taxon>
        <taxon>Pseudomonadota</taxon>
        <taxon>Gammaproteobacteria</taxon>
        <taxon>Enterobacterales</taxon>
        <taxon>Pectobacteriaceae</taxon>
        <taxon>Dickeya</taxon>
    </lineage>
</organism>
<evidence type="ECO:0000313" key="1">
    <source>
        <dbReference type="EMBL" id="WOA50688.1"/>
    </source>
</evidence>
<reference evidence="1" key="1">
    <citation type="submission" date="2023-10" db="EMBL/GenBank/DDBJ databases">
        <title>Clonality and diversity in the soft rot Dickeya solani phytopathogen.</title>
        <authorList>
            <person name="Pedron J."/>
            <person name="Van Gijsegem F."/>
            <person name="Portier P."/>
            <person name="Taghouti G."/>
        </authorList>
    </citation>
    <scope>NUCLEOTIDE SEQUENCE</scope>
    <source>
        <strain evidence="1">CFBP5647</strain>
    </source>
</reference>
<gene>
    <name evidence="1" type="ORF">RXA29_11960</name>
</gene>
<accession>A0AAX4ET81</accession>
<name>A0AAX4ET81_9GAMM</name>
<dbReference type="RefSeq" id="WP_316391484.1">
    <property type="nucleotide sequence ID" value="NZ_CP136339.1"/>
</dbReference>
<dbReference type="Proteomes" id="UP001304423">
    <property type="component" value="Chromosome"/>
</dbReference>
<proteinExistence type="predicted"/>
<sequence>MKLALSDKILTTDSSRISLAIIKFFIPLYHKLLSYCRACPGIFYLRAYCGTLPAFSVGNAHPLSIKRRNCGKNTPLSGSTTIVIQQ</sequence>
<protein>
    <submittedName>
        <fullName evidence="1">Uncharacterized protein</fullName>
    </submittedName>
</protein>
<evidence type="ECO:0000313" key="2">
    <source>
        <dbReference type="Proteomes" id="UP001304423"/>
    </source>
</evidence>